<dbReference type="Pfam" id="PF13701">
    <property type="entry name" value="DDE_Tnp_1_4"/>
    <property type="match status" value="1"/>
</dbReference>
<dbReference type="EMBL" id="JAOB01000030">
    <property type="protein sequence ID" value="EUA56365.1"/>
    <property type="molecule type" value="Genomic_DNA"/>
</dbReference>
<comment type="caution">
    <text evidence="2">The sequence shown here is derived from an EMBL/GenBank/DDBJ whole genome shotgun (WGS) entry which is preliminary data.</text>
</comment>
<reference evidence="2" key="1">
    <citation type="submission" date="2014-01" db="EMBL/GenBank/DDBJ databases">
        <authorList>
            <person name="Brown-Elliot B."/>
            <person name="Wallace R."/>
            <person name="Lenaerts A."/>
            <person name="Ordway D."/>
            <person name="DeGroote M.A."/>
            <person name="Parker T."/>
            <person name="Sizemore C."/>
            <person name="Tallon L.J."/>
            <person name="Sadzewicz L.K."/>
            <person name="Sengamalay N."/>
            <person name="Fraser C.M."/>
            <person name="Hine E."/>
            <person name="Shefchek K.A."/>
            <person name="Das S.P."/>
            <person name="Tettelin H."/>
        </authorList>
    </citation>
    <scope>NUCLEOTIDE SEQUENCE [LARGE SCALE GENOMIC DNA]</scope>
    <source>
        <strain evidence="2">4042</strain>
    </source>
</reference>
<evidence type="ECO:0000259" key="1">
    <source>
        <dbReference type="Pfam" id="PF13701"/>
    </source>
</evidence>
<dbReference type="PATRIC" id="fig|1299334.3.peg.3028"/>
<name>X8CMA2_MYCXE</name>
<feature type="domain" description="Transposase DDE" evidence="1">
    <location>
        <begin position="19"/>
        <end position="164"/>
    </location>
</feature>
<sequence length="272" mass="29598">MAREHLIALAARTPLLAGADERMFLDIDSLLRPVYGHAKQGASFGHAKIASRALLRLGLSPQITTISTATAAPVIAEAQLRSGKAASGRGAAYQLKQAITTAKAINPDAPILVRGDSMFGTKKVITTCIQRGAEFSLSISRNKRINAAIAAIDEAAWTRCTTRARSKTRHRGVDLRCPGRRNPYTLRLARGRTLTVRLVVRRVKDARHLDALFPVWRYHPFVTNSALPVDQADITHRRHAIIETTFADLIDGPLAHIPSGLFAATAPGWPAR</sequence>
<organism evidence="2">
    <name type="scientific">Mycobacterium xenopi 4042</name>
    <dbReference type="NCBI Taxonomy" id="1299334"/>
    <lineage>
        <taxon>Bacteria</taxon>
        <taxon>Bacillati</taxon>
        <taxon>Actinomycetota</taxon>
        <taxon>Actinomycetes</taxon>
        <taxon>Mycobacteriales</taxon>
        <taxon>Mycobacteriaceae</taxon>
        <taxon>Mycobacterium</taxon>
    </lineage>
</organism>
<accession>X8CMA2</accession>
<dbReference type="InterPro" id="IPR025668">
    <property type="entry name" value="Tnp_DDE_dom"/>
</dbReference>
<proteinExistence type="predicted"/>
<evidence type="ECO:0000313" key="2">
    <source>
        <dbReference type="EMBL" id="EUA56365.1"/>
    </source>
</evidence>
<protein>
    <submittedName>
        <fullName evidence="2">Transposase DDE domain protein</fullName>
    </submittedName>
</protein>
<gene>
    <name evidence="2" type="ORF">I553_2697</name>
</gene>
<dbReference type="AlphaFoldDB" id="X8CMA2"/>